<dbReference type="FunFam" id="3.20.20.10:FF:000005">
    <property type="entry name" value="Ornithine decarboxylase"/>
    <property type="match status" value="1"/>
</dbReference>
<dbReference type="PANTHER" id="PTHR11482">
    <property type="entry name" value="ARGININE/DIAMINOPIMELATE/ORNITHINE DECARBOXYLASE"/>
    <property type="match status" value="1"/>
</dbReference>
<dbReference type="PRINTS" id="PR01182">
    <property type="entry name" value="ORNDCRBXLASE"/>
</dbReference>
<evidence type="ECO:0000259" key="6">
    <source>
        <dbReference type="Pfam" id="PF02784"/>
    </source>
</evidence>
<gene>
    <name evidence="7" type="ORF">P4O66_004912</name>
</gene>
<organism evidence="7 8">
    <name type="scientific">Electrophorus voltai</name>
    <dbReference type="NCBI Taxonomy" id="2609070"/>
    <lineage>
        <taxon>Eukaryota</taxon>
        <taxon>Metazoa</taxon>
        <taxon>Chordata</taxon>
        <taxon>Craniata</taxon>
        <taxon>Vertebrata</taxon>
        <taxon>Euteleostomi</taxon>
        <taxon>Actinopterygii</taxon>
        <taxon>Neopterygii</taxon>
        <taxon>Teleostei</taxon>
        <taxon>Ostariophysi</taxon>
        <taxon>Gymnotiformes</taxon>
        <taxon>Gymnotoidei</taxon>
        <taxon>Gymnotidae</taxon>
        <taxon>Electrophorus</taxon>
    </lineage>
</organism>
<accession>A0AAD8ZWQ3</accession>
<evidence type="ECO:0000256" key="3">
    <source>
        <dbReference type="ARBA" id="ARBA00022898"/>
    </source>
</evidence>
<feature type="non-terminal residue" evidence="7">
    <location>
        <position position="1"/>
    </location>
</feature>
<dbReference type="GO" id="GO:0004586">
    <property type="term" value="F:ornithine decarboxylase activity"/>
    <property type="evidence" value="ECO:0007669"/>
    <property type="project" value="TreeGrafter"/>
</dbReference>
<dbReference type="AlphaFoldDB" id="A0AAD8ZWQ3"/>
<keyword evidence="4" id="KW-0456">Lyase</keyword>
<evidence type="ECO:0000313" key="7">
    <source>
        <dbReference type="EMBL" id="KAK1806395.1"/>
    </source>
</evidence>
<reference evidence="7" key="1">
    <citation type="submission" date="2023-03" db="EMBL/GenBank/DDBJ databases">
        <title>Electrophorus voltai genome.</title>
        <authorList>
            <person name="Bian C."/>
        </authorList>
    </citation>
    <scope>NUCLEOTIDE SEQUENCE</scope>
    <source>
        <strain evidence="7">CB-2022</strain>
        <tissue evidence="7">Muscle</tissue>
    </source>
</reference>
<keyword evidence="3" id="KW-0663">Pyridoxal phosphate</keyword>
<proteinExistence type="inferred from homology"/>
<dbReference type="Proteomes" id="UP001239994">
    <property type="component" value="Unassembled WGS sequence"/>
</dbReference>
<dbReference type="Gene3D" id="3.20.20.10">
    <property type="entry name" value="Alanine racemase"/>
    <property type="match status" value="1"/>
</dbReference>
<dbReference type="GO" id="GO:0042978">
    <property type="term" value="F:ornithine decarboxylase activator activity"/>
    <property type="evidence" value="ECO:0007669"/>
    <property type="project" value="TreeGrafter"/>
</dbReference>
<evidence type="ECO:0000313" key="8">
    <source>
        <dbReference type="Proteomes" id="UP001239994"/>
    </source>
</evidence>
<dbReference type="InterPro" id="IPR029066">
    <property type="entry name" value="PLP-binding_barrel"/>
</dbReference>
<dbReference type="InterPro" id="IPR009006">
    <property type="entry name" value="Ala_racemase/Decarboxylase_C"/>
</dbReference>
<dbReference type="GO" id="GO:0042177">
    <property type="term" value="P:negative regulation of protein catabolic process"/>
    <property type="evidence" value="ECO:0007669"/>
    <property type="project" value="TreeGrafter"/>
</dbReference>
<evidence type="ECO:0000256" key="1">
    <source>
        <dbReference type="ARBA" id="ARBA00001933"/>
    </source>
</evidence>
<evidence type="ECO:0000256" key="2">
    <source>
        <dbReference type="ARBA" id="ARBA00008872"/>
    </source>
</evidence>
<dbReference type="Pfam" id="PF02784">
    <property type="entry name" value="Orn_Arg_deC_N"/>
    <property type="match status" value="1"/>
</dbReference>
<dbReference type="Gene3D" id="2.40.37.10">
    <property type="entry name" value="Lyase, Ornithine Decarboxylase, Chain A, domain 1"/>
    <property type="match status" value="1"/>
</dbReference>
<comment type="caution">
    <text evidence="7">The sequence shown here is derived from an EMBL/GenBank/DDBJ whole genome shotgun (WGS) entry which is preliminary data.</text>
</comment>
<evidence type="ECO:0000256" key="4">
    <source>
        <dbReference type="ARBA" id="ARBA00023239"/>
    </source>
</evidence>
<protein>
    <recommendedName>
        <fullName evidence="6">Orn/DAP/Arg decarboxylase 2 N-terminal domain-containing protein</fullName>
    </recommendedName>
</protein>
<sequence>MTMKVMLDELHYSVELLEGDTALRDVISKHIGDQTLTQKNAFFVADLGAIIWQQIRWRTHMDQVRPFYTVKCNSSPVVVEILAALGTGFVCSSKHELELVKGFGVPPQDIILGGVCKQLSHVKHAARQGIQLLMCDSEAELRKIARCHPKAKLLLHVSSTGACCEREQTAMQFGCTLKECRHLLEGAKELGLQVAGIKFHVPCCCADHQAISHAVSDARCVFDMGEEHGFVMNILDIGGGFDGTESQLEKVTRALKPILDVYFPPSTGVAVIAEPGAYYVSAAFSLAVSVTSKKTMARDAGCCPRGVLSGNDEPEFLYCMNDGVFGSFAYKLLEESVPVPVLHKEVSVEEPVFSSSLWGPSSDILDQVVEHCLLPELSVGDWLVFSHAGASCLRPTGMHTDRSSAPVHYVISTRDWYEIQSSGVTLDTTMKNFSLVPWCLQPGLTETSISTPAYLGAQGGKNGTPGTGGTESAHLRLPHRSPPEVTPGMLSQVVTAAKVGVAHGA</sequence>
<dbReference type="SUPFAM" id="SSF51419">
    <property type="entry name" value="PLP-binding barrel"/>
    <property type="match status" value="1"/>
</dbReference>
<dbReference type="InterPro" id="IPR000183">
    <property type="entry name" value="Orn/DAP/Arg_de-COase"/>
</dbReference>
<dbReference type="PRINTS" id="PR01179">
    <property type="entry name" value="ODADCRBXLASE"/>
</dbReference>
<comment type="similarity">
    <text evidence="2">Belongs to the Orn/Lys/Arg decarboxylase class-II family.</text>
</comment>
<dbReference type="InterPro" id="IPR002433">
    <property type="entry name" value="Orn_de-COase"/>
</dbReference>
<keyword evidence="8" id="KW-1185">Reference proteome</keyword>
<dbReference type="GO" id="GO:0033387">
    <property type="term" value="P:putrescine biosynthetic process from arginine, via ornithine"/>
    <property type="evidence" value="ECO:0007669"/>
    <property type="project" value="TreeGrafter"/>
</dbReference>
<dbReference type="SUPFAM" id="SSF50621">
    <property type="entry name" value="Alanine racemase C-terminal domain-like"/>
    <property type="match status" value="1"/>
</dbReference>
<dbReference type="PANTHER" id="PTHR11482:SF7">
    <property type="entry name" value="ANTIZYME INHIBITOR 1"/>
    <property type="match status" value="1"/>
</dbReference>
<comment type="cofactor">
    <cofactor evidence="1">
        <name>pyridoxal 5'-phosphate</name>
        <dbReference type="ChEBI" id="CHEBI:597326"/>
    </cofactor>
</comment>
<dbReference type="EMBL" id="JAROKS010000001">
    <property type="protein sequence ID" value="KAK1806395.1"/>
    <property type="molecule type" value="Genomic_DNA"/>
</dbReference>
<dbReference type="InterPro" id="IPR022644">
    <property type="entry name" value="De-COase2_N"/>
</dbReference>
<name>A0AAD8ZWQ3_9TELE</name>
<comment type="function">
    <text evidence="5">Catalyzes the first and rate-limiting step of polyamine biosynthesis that converts ornithine into putrescine, which is the precursor for the polyamines, spermidine and spermine. Polyamines are essential for cell proliferation and are implicated in cellular processes, ranging from DNA replication to apoptosis.</text>
</comment>
<dbReference type="GO" id="GO:1902269">
    <property type="term" value="P:positive regulation of polyamine transmembrane transport"/>
    <property type="evidence" value="ECO:0007669"/>
    <property type="project" value="TreeGrafter"/>
</dbReference>
<feature type="domain" description="Orn/DAP/Arg decarboxylase 2 N-terminal" evidence="6">
    <location>
        <begin position="48"/>
        <end position="281"/>
    </location>
</feature>
<dbReference type="GO" id="GO:0005737">
    <property type="term" value="C:cytoplasm"/>
    <property type="evidence" value="ECO:0007669"/>
    <property type="project" value="TreeGrafter"/>
</dbReference>
<evidence type="ECO:0000256" key="5">
    <source>
        <dbReference type="ARBA" id="ARBA00037173"/>
    </source>
</evidence>